<feature type="transmembrane region" description="Helical" evidence="1">
    <location>
        <begin position="87"/>
        <end position="105"/>
    </location>
</feature>
<name>A0A8J2XG67_9BACI</name>
<organism evidence="2 3">
    <name type="scientific">Compostibacillus humi</name>
    <dbReference type="NCBI Taxonomy" id="1245525"/>
    <lineage>
        <taxon>Bacteria</taxon>
        <taxon>Bacillati</taxon>
        <taxon>Bacillota</taxon>
        <taxon>Bacilli</taxon>
        <taxon>Bacillales</taxon>
        <taxon>Bacillaceae</taxon>
        <taxon>Compostibacillus</taxon>
    </lineage>
</organism>
<evidence type="ECO:0000256" key="1">
    <source>
        <dbReference type="SAM" id="Phobius"/>
    </source>
</evidence>
<keyword evidence="1" id="KW-0812">Transmembrane</keyword>
<reference evidence="2" key="1">
    <citation type="journal article" date="2014" name="Int. J. Syst. Evol. Microbiol.">
        <title>Complete genome sequence of Corynebacterium casei LMG S-19264T (=DSM 44701T), isolated from a smear-ripened cheese.</title>
        <authorList>
            <consortium name="US DOE Joint Genome Institute (JGI-PGF)"/>
            <person name="Walter F."/>
            <person name="Albersmeier A."/>
            <person name="Kalinowski J."/>
            <person name="Ruckert C."/>
        </authorList>
    </citation>
    <scope>NUCLEOTIDE SEQUENCE</scope>
    <source>
        <strain evidence="2">CGMCC 1.12360</strain>
    </source>
</reference>
<reference evidence="2" key="2">
    <citation type="submission" date="2020-09" db="EMBL/GenBank/DDBJ databases">
        <authorList>
            <person name="Sun Q."/>
            <person name="Zhou Y."/>
        </authorList>
    </citation>
    <scope>NUCLEOTIDE SEQUENCE</scope>
    <source>
        <strain evidence="2">CGMCC 1.12360</strain>
    </source>
</reference>
<keyword evidence="1" id="KW-0472">Membrane</keyword>
<dbReference type="Proteomes" id="UP000602050">
    <property type="component" value="Unassembled WGS sequence"/>
</dbReference>
<comment type="caution">
    <text evidence="2">The sequence shown here is derived from an EMBL/GenBank/DDBJ whole genome shotgun (WGS) entry which is preliminary data.</text>
</comment>
<evidence type="ECO:0008006" key="4">
    <source>
        <dbReference type="Google" id="ProtNLM"/>
    </source>
</evidence>
<sequence>MENKKDVNQIRREKSIIEKIGLLNTKTIEAFYPLPEFRIPERFDVYDRIEEQIGLGKNKTLRRSGKAFFIAFIFLGIGFLLQHSIAYPLYGLGGLFLVIAVLAWFKKPNASLSIYRSYHQWNKNLTYSRNHYNSVRIDRTKNYQNHGFMQEGDPKIISQYLCHNFFLQNGIETNDEFSLVMSKEKNVYTTEDHIGIELTLMNPYVKANEIKTAFYLLPEGFQPKGFADRGFFEKEIHLNGYQLFVTESATEYEIQEVVKLIQPLLDRNWKVFVFYHAWMIQIYLPEFLPNMEEIQTRDQLMKCCRRFDAVYSFYERSLIWRHGDISTWKKGERKE</sequence>
<keyword evidence="3" id="KW-1185">Reference proteome</keyword>
<proteinExistence type="predicted"/>
<feature type="transmembrane region" description="Helical" evidence="1">
    <location>
        <begin position="65"/>
        <end position="81"/>
    </location>
</feature>
<dbReference type="RefSeq" id="WP_188393092.1">
    <property type="nucleotide sequence ID" value="NZ_BMEV01000070.1"/>
</dbReference>
<dbReference type="AlphaFoldDB" id="A0A8J2XG67"/>
<protein>
    <recommendedName>
        <fullName evidence="4">DUF3137 domain-containing protein</fullName>
    </recommendedName>
</protein>
<gene>
    <name evidence="2" type="ORF">GCM10010978_28520</name>
</gene>
<evidence type="ECO:0000313" key="2">
    <source>
        <dbReference type="EMBL" id="GFZ86924.1"/>
    </source>
</evidence>
<dbReference type="EMBL" id="BMEV01000070">
    <property type="protein sequence ID" value="GFZ86924.1"/>
    <property type="molecule type" value="Genomic_DNA"/>
</dbReference>
<evidence type="ECO:0000313" key="3">
    <source>
        <dbReference type="Proteomes" id="UP000602050"/>
    </source>
</evidence>
<keyword evidence="1" id="KW-1133">Transmembrane helix</keyword>
<accession>A0A8J2XG67</accession>